<feature type="transmembrane region" description="Helical" evidence="1">
    <location>
        <begin position="12"/>
        <end position="34"/>
    </location>
</feature>
<gene>
    <name evidence="2" type="ORF">L196_07554</name>
</gene>
<evidence type="ECO:0000313" key="3">
    <source>
        <dbReference type="Proteomes" id="UP000015462"/>
    </source>
</evidence>
<dbReference type="Proteomes" id="UP000015462">
    <property type="component" value="Unassembled WGS sequence"/>
</dbReference>
<keyword evidence="1" id="KW-0472">Membrane</keyword>
<protein>
    <submittedName>
        <fullName evidence="2">Uncharacterized protein</fullName>
    </submittedName>
</protein>
<dbReference type="RefSeq" id="WP_015006695.1">
    <property type="nucleotide sequence ID" value="NZ_JBLWZB010000001.1"/>
</dbReference>
<comment type="caution">
    <text evidence="2">The sequence shown here is derived from an EMBL/GenBank/DDBJ whole genome shotgun (WGS) entry which is preliminary data.</text>
</comment>
<organism evidence="2 3">
    <name type="scientific">Cycloclasticus pugetii</name>
    <dbReference type="NCBI Taxonomy" id="34068"/>
    <lineage>
        <taxon>Bacteria</taxon>
        <taxon>Pseudomonadati</taxon>
        <taxon>Pseudomonadota</taxon>
        <taxon>Gammaproteobacteria</taxon>
        <taxon>Thiotrichales</taxon>
        <taxon>Piscirickettsiaceae</taxon>
        <taxon>Cycloclasticus</taxon>
    </lineage>
</organism>
<dbReference type="AlphaFoldDB" id="A0AB33Z258"/>
<evidence type="ECO:0000313" key="2">
    <source>
        <dbReference type="EMBL" id="EPD13001.1"/>
    </source>
</evidence>
<evidence type="ECO:0000256" key="1">
    <source>
        <dbReference type="SAM" id="Phobius"/>
    </source>
</evidence>
<dbReference type="EMBL" id="ASHL01000005">
    <property type="protein sequence ID" value="EPD13001.1"/>
    <property type="molecule type" value="Genomic_DNA"/>
</dbReference>
<reference evidence="2 3" key="1">
    <citation type="journal article" date="2013" name="Genome Announc.">
        <title>Genome Sequence of the Pyrene- and Fluoranthene-Degrading Bacterium Cycloclasticus sp. Strain PY97M.</title>
        <authorList>
            <person name="Cui Z."/>
            <person name="Xu G."/>
            <person name="Li Q."/>
            <person name="Gao W."/>
            <person name="Zheng L."/>
        </authorList>
    </citation>
    <scope>NUCLEOTIDE SEQUENCE [LARGE SCALE GENOMIC DNA]</scope>
    <source>
        <strain evidence="2 3">PY97M</strain>
    </source>
</reference>
<sequence>MRANKKAVSRFAYMMVVLSVVAVLLGVGVFYWFVFDEVGASSDGAKRPSLSSSVVTTK</sequence>
<name>A0AB33Z258_9GAMM</name>
<keyword evidence="3" id="KW-1185">Reference proteome</keyword>
<keyword evidence="1" id="KW-0812">Transmembrane</keyword>
<keyword evidence="1" id="KW-1133">Transmembrane helix</keyword>
<accession>A0AB33Z258</accession>
<proteinExistence type="predicted"/>